<evidence type="ECO:0000313" key="12">
    <source>
        <dbReference type="EMBL" id="CAJ1957244.1"/>
    </source>
</evidence>
<evidence type="ECO:0000256" key="6">
    <source>
        <dbReference type="ARBA" id="ARBA00022741"/>
    </source>
</evidence>
<accession>A0AAD2FZ12</accession>
<dbReference type="GO" id="GO:0005525">
    <property type="term" value="F:GTP binding"/>
    <property type="evidence" value="ECO:0007669"/>
    <property type="project" value="UniProtKB-KW"/>
</dbReference>
<dbReference type="AlphaFoldDB" id="A0AAD2FZ12"/>
<keyword evidence="6" id="KW-0547">Nucleotide-binding</keyword>
<dbReference type="GO" id="GO:0005737">
    <property type="term" value="C:cytoplasm"/>
    <property type="evidence" value="ECO:0007669"/>
    <property type="project" value="TreeGrafter"/>
</dbReference>
<evidence type="ECO:0000256" key="2">
    <source>
        <dbReference type="ARBA" id="ARBA00005080"/>
    </source>
</evidence>
<dbReference type="PROSITE" id="PS00859">
    <property type="entry name" value="GTP_CYCLOHYDROL_1_1"/>
    <property type="match status" value="1"/>
</dbReference>
<dbReference type="Gene3D" id="1.10.286.10">
    <property type="match status" value="1"/>
</dbReference>
<dbReference type="SUPFAM" id="SSF55620">
    <property type="entry name" value="Tetrahydrobiopterin biosynthesis enzymes-like"/>
    <property type="match status" value="1"/>
</dbReference>
<dbReference type="InterPro" id="IPR043134">
    <property type="entry name" value="GTP-CH-I_N"/>
</dbReference>
<protein>
    <recommendedName>
        <fullName evidence="5">GTP cyclohydrolase 1</fullName>
        <ecNumber evidence="4">3.5.4.16</ecNumber>
    </recommendedName>
    <alternativeName>
        <fullName evidence="9">GTP cyclohydrolase I</fullName>
    </alternativeName>
</protein>
<dbReference type="InterPro" id="IPR020602">
    <property type="entry name" value="GTP_CycHdrlase_I_dom"/>
</dbReference>
<evidence type="ECO:0000259" key="11">
    <source>
        <dbReference type="Pfam" id="PF01227"/>
    </source>
</evidence>
<keyword evidence="8" id="KW-0342">GTP-binding</keyword>
<dbReference type="EC" id="3.5.4.16" evidence="4"/>
<dbReference type="Proteomes" id="UP001295423">
    <property type="component" value="Unassembled WGS sequence"/>
</dbReference>
<dbReference type="Gene3D" id="3.30.1130.10">
    <property type="match status" value="1"/>
</dbReference>
<dbReference type="NCBIfam" id="TIGR00063">
    <property type="entry name" value="folE"/>
    <property type="match status" value="1"/>
</dbReference>
<dbReference type="GO" id="GO:0003934">
    <property type="term" value="F:GTP cyclohydrolase I activity"/>
    <property type="evidence" value="ECO:0007669"/>
    <property type="project" value="UniProtKB-EC"/>
</dbReference>
<dbReference type="NCBIfam" id="NF006825">
    <property type="entry name" value="PRK09347.1-2"/>
    <property type="match status" value="1"/>
</dbReference>
<name>A0AAD2FZ12_9STRA</name>
<organism evidence="12 13">
    <name type="scientific">Cylindrotheca closterium</name>
    <dbReference type="NCBI Taxonomy" id="2856"/>
    <lineage>
        <taxon>Eukaryota</taxon>
        <taxon>Sar</taxon>
        <taxon>Stramenopiles</taxon>
        <taxon>Ochrophyta</taxon>
        <taxon>Bacillariophyta</taxon>
        <taxon>Bacillariophyceae</taxon>
        <taxon>Bacillariophycidae</taxon>
        <taxon>Bacillariales</taxon>
        <taxon>Bacillariaceae</taxon>
        <taxon>Cylindrotheca</taxon>
    </lineage>
</organism>
<dbReference type="GO" id="GO:0006729">
    <property type="term" value="P:tetrahydrobiopterin biosynthetic process"/>
    <property type="evidence" value="ECO:0007669"/>
    <property type="project" value="TreeGrafter"/>
</dbReference>
<feature type="domain" description="GTP cyclohydrolase I" evidence="11">
    <location>
        <begin position="102"/>
        <end position="278"/>
    </location>
</feature>
<evidence type="ECO:0000256" key="7">
    <source>
        <dbReference type="ARBA" id="ARBA00022801"/>
    </source>
</evidence>
<dbReference type="FunFam" id="1.10.286.10:FF:000003">
    <property type="entry name" value="GTP cyclohydrolase 1"/>
    <property type="match status" value="1"/>
</dbReference>
<dbReference type="HAMAP" id="MF_00223">
    <property type="entry name" value="FolE"/>
    <property type="match status" value="1"/>
</dbReference>
<comment type="pathway">
    <text evidence="2">Cofactor biosynthesis; 7,8-dihydroneopterin triphosphate biosynthesis; 7,8-dihydroneopterin triphosphate from GTP: step 1/1.</text>
</comment>
<keyword evidence="13" id="KW-1185">Reference proteome</keyword>
<feature type="region of interest" description="Disordered" evidence="10">
    <location>
        <begin position="33"/>
        <end position="97"/>
    </location>
</feature>
<dbReference type="NCBIfam" id="NF006826">
    <property type="entry name" value="PRK09347.1-3"/>
    <property type="match status" value="1"/>
</dbReference>
<dbReference type="Pfam" id="PF01227">
    <property type="entry name" value="GTP_cyclohydroI"/>
    <property type="match status" value="1"/>
</dbReference>
<evidence type="ECO:0000256" key="1">
    <source>
        <dbReference type="ARBA" id="ARBA00001052"/>
    </source>
</evidence>
<comment type="catalytic activity">
    <reaction evidence="1">
        <text>GTP + H2O = 7,8-dihydroneopterin 3'-triphosphate + formate + H(+)</text>
        <dbReference type="Rhea" id="RHEA:17473"/>
        <dbReference type="ChEBI" id="CHEBI:15377"/>
        <dbReference type="ChEBI" id="CHEBI:15378"/>
        <dbReference type="ChEBI" id="CHEBI:15740"/>
        <dbReference type="ChEBI" id="CHEBI:37565"/>
        <dbReference type="ChEBI" id="CHEBI:58462"/>
        <dbReference type="EC" id="3.5.4.16"/>
    </reaction>
</comment>
<dbReference type="FunFam" id="3.30.1130.10:FF:000001">
    <property type="entry name" value="GTP cyclohydrolase 1"/>
    <property type="match status" value="1"/>
</dbReference>
<dbReference type="GO" id="GO:0008270">
    <property type="term" value="F:zinc ion binding"/>
    <property type="evidence" value="ECO:0007669"/>
    <property type="project" value="TreeGrafter"/>
</dbReference>
<dbReference type="InterPro" id="IPR018234">
    <property type="entry name" value="GTP_CycHdrlase_I_CS"/>
</dbReference>
<dbReference type="InterPro" id="IPR043133">
    <property type="entry name" value="GTP-CH-I_C/QueF"/>
</dbReference>
<feature type="compositionally biased region" description="Basic and acidic residues" evidence="10">
    <location>
        <begin position="61"/>
        <end position="78"/>
    </location>
</feature>
<dbReference type="PANTHER" id="PTHR11109">
    <property type="entry name" value="GTP CYCLOHYDROLASE I"/>
    <property type="match status" value="1"/>
</dbReference>
<evidence type="ECO:0000313" key="13">
    <source>
        <dbReference type="Proteomes" id="UP001295423"/>
    </source>
</evidence>
<proteinExistence type="inferred from homology"/>
<keyword evidence="7" id="KW-0378">Hydrolase</keyword>
<dbReference type="GO" id="GO:0046654">
    <property type="term" value="P:tetrahydrofolate biosynthetic process"/>
    <property type="evidence" value="ECO:0007669"/>
    <property type="project" value="InterPro"/>
</dbReference>
<comment type="caution">
    <text evidence="12">The sequence shown here is derived from an EMBL/GenBank/DDBJ whole genome shotgun (WGS) entry which is preliminary data.</text>
</comment>
<evidence type="ECO:0000256" key="8">
    <source>
        <dbReference type="ARBA" id="ARBA00023134"/>
    </source>
</evidence>
<reference evidence="12" key="1">
    <citation type="submission" date="2023-08" db="EMBL/GenBank/DDBJ databases">
        <authorList>
            <person name="Audoor S."/>
            <person name="Bilcke G."/>
        </authorList>
    </citation>
    <scope>NUCLEOTIDE SEQUENCE</scope>
</reference>
<evidence type="ECO:0000256" key="9">
    <source>
        <dbReference type="ARBA" id="ARBA00030854"/>
    </source>
</evidence>
<sequence>MITGVTTTDTIKPTPTNVKVLKESVVRHLVPKAPLNLHTDMHKPAGSQTTTSDSGILVEVQSDHQEEKARHERKRSSPESHGTQLSAKKPRESDDETLKKMTDACKTILECIGEDPDREGLQKTPTRWAKALLFMTQGYCENCKEVTNGAVFSEDHNEMVLVRNIDIHSLCEHHMVPFTGKIHIGYIPNGKVIGLSKLARIAEVFARRLQVQERLTRQVAEAIVETVEPLGVMVAMECSHMCMVMRGVEKVGASTFTYSARGCFESDSGKRTEFFNIIANNGMRSC</sequence>
<dbReference type="EMBL" id="CAKOGP040001936">
    <property type="protein sequence ID" value="CAJ1957244.1"/>
    <property type="molecule type" value="Genomic_DNA"/>
</dbReference>
<dbReference type="PANTHER" id="PTHR11109:SF7">
    <property type="entry name" value="GTP CYCLOHYDROLASE 1"/>
    <property type="match status" value="1"/>
</dbReference>
<gene>
    <name evidence="12" type="ORF">CYCCA115_LOCUS16620</name>
</gene>
<dbReference type="PROSITE" id="PS00860">
    <property type="entry name" value="GTP_CYCLOHYDROL_1_2"/>
    <property type="match status" value="1"/>
</dbReference>
<evidence type="ECO:0000256" key="3">
    <source>
        <dbReference type="ARBA" id="ARBA00008085"/>
    </source>
</evidence>
<evidence type="ECO:0000256" key="5">
    <source>
        <dbReference type="ARBA" id="ARBA00017272"/>
    </source>
</evidence>
<dbReference type="CDD" id="cd00642">
    <property type="entry name" value="GTP_cyclohydro1"/>
    <property type="match status" value="1"/>
</dbReference>
<evidence type="ECO:0000256" key="4">
    <source>
        <dbReference type="ARBA" id="ARBA00012715"/>
    </source>
</evidence>
<evidence type="ECO:0000256" key="10">
    <source>
        <dbReference type="SAM" id="MobiDB-lite"/>
    </source>
</evidence>
<comment type="similarity">
    <text evidence="3">Belongs to the GTP cyclohydrolase I family.</text>
</comment>
<dbReference type="InterPro" id="IPR001474">
    <property type="entry name" value="GTP_CycHdrlase_I"/>
</dbReference>